<dbReference type="Gene3D" id="3.30.70.270">
    <property type="match status" value="1"/>
</dbReference>
<name>A0A0V1GW72_9BILA</name>
<evidence type="ECO:0000313" key="3">
    <source>
        <dbReference type="Proteomes" id="UP000055024"/>
    </source>
</evidence>
<dbReference type="CDD" id="cd01647">
    <property type="entry name" value="RT_LTR"/>
    <property type="match status" value="1"/>
</dbReference>
<dbReference type="InterPro" id="IPR029526">
    <property type="entry name" value="PGBD"/>
</dbReference>
<accession>A0A0V1GW72</accession>
<dbReference type="InterPro" id="IPR043502">
    <property type="entry name" value="DNA/RNA_pol_sf"/>
</dbReference>
<reference evidence="2 3" key="1">
    <citation type="submission" date="2015-01" db="EMBL/GenBank/DDBJ databases">
        <title>Evolution of Trichinella species and genotypes.</title>
        <authorList>
            <person name="Korhonen P.K."/>
            <person name="Edoardo P."/>
            <person name="Giuseppe L.R."/>
            <person name="Gasser R.B."/>
        </authorList>
    </citation>
    <scope>NUCLEOTIDE SEQUENCE [LARGE SCALE GENOMIC DNA]</scope>
    <source>
        <strain evidence="2">ISS1029</strain>
    </source>
</reference>
<dbReference type="InterPro" id="IPR043128">
    <property type="entry name" value="Rev_trsase/Diguanyl_cyclase"/>
</dbReference>
<gene>
    <name evidence="2" type="primary">pol</name>
    <name evidence="2" type="ORF">T11_18083</name>
</gene>
<dbReference type="OrthoDB" id="5865526at2759"/>
<protein>
    <submittedName>
        <fullName evidence="2">Retrovirus-related Pol polyprotein from transposon opus</fullName>
    </submittedName>
</protein>
<sequence>MATINPQTGSVLAVPAMIENLKISLLVDSGAVVSGAASLIQPGDGRKMATFGWCRSATPGEMEGAAHGCGGGEDGCPGHPRHKFPGRHGTEHGLRQEACSDAPSSIGCMGTGVPQEITGQVTTGKSAQASTLESILRRHSRAISRNYDDLGRTSVVTHRIETGEAQPIKQPPRRLPLAQRSVMERLVGQMLESGVIKPASGPWSSPVVLVRKKNGLNAVSPVDAQPLPRIDDTLDALAGSQWFSTLDLASGYWQVEVAEPDREKTASTPMATDGEPAEGLDIQRLLGVPSRHYRLRAHGRRTSGTTGQGAPSPAVRGIGSLLMHDIEHFVGTLVKMGIIPMPRFRMYWSADFRVDSFANRLTRNRFMETMRYLHFNDNSQTILDRDDPNYDRLFIPYKGKPKPKQYLPCKPHKWGFKVISRAAAAKKMGILSCGTIRPNRLRGCPLLSEKDLKSKGKGAYDFRTDAKKVAWYDNRRVTATSTYLGIEPKSTVKRWDGRQRKVMDV</sequence>
<dbReference type="AlphaFoldDB" id="A0A0V1GW72"/>
<dbReference type="SUPFAM" id="SSF56672">
    <property type="entry name" value="DNA/RNA polymerases"/>
    <property type="match status" value="1"/>
</dbReference>
<dbReference type="PANTHER" id="PTHR47272:SF1">
    <property type="entry name" value="PIGGYBAC TRANSPOSABLE ELEMENT-DERIVED PROTEIN 3-LIKE"/>
    <property type="match status" value="1"/>
</dbReference>
<evidence type="ECO:0000259" key="1">
    <source>
        <dbReference type="Pfam" id="PF13843"/>
    </source>
</evidence>
<dbReference type="EMBL" id="JYDP01000228">
    <property type="protein sequence ID" value="KRZ02482.1"/>
    <property type="molecule type" value="Genomic_DNA"/>
</dbReference>
<evidence type="ECO:0000313" key="2">
    <source>
        <dbReference type="EMBL" id="KRZ02482.1"/>
    </source>
</evidence>
<comment type="caution">
    <text evidence="2">The sequence shown here is derived from an EMBL/GenBank/DDBJ whole genome shotgun (WGS) entry which is preliminary data.</text>
</comment>
<organism evidence="2 3">
    <name type="scientific">Trichinella zimbabwensis</name>
    <dbReference type="NCBI Taxonomy" id="268475"/>
    <lineage>
        <taxon>Eukaryota</taxon>
        <taxon>Metazoa</taxon>
        <taxon>Ecdysozoa</taxon>
        <taxon>Nematoda</taxon>
        <taxon>Enoplea</taxon>
        <taxon>Dorylaimia</taxon>
        <taxon>Trichinellida</taxon>
        <taxon>Trichinellidae</taxon>
        <taxon>Trichinella</taxon>
    </lineage>
</organism>
<proteinExistence type="predicted"/>
<dbReference type="Gene3D" id="3.10.10.10">
    <property type="entry name" value="HIV Type 1 Reverse Transcriptase, subunit A, domain 1"/>
    <property type="match status" value="1"/>
</dbReference>
<dbReference type="Pfam" id="PF13843">
    <property type="entry name" value="DDE_Tnp_1_7"/>
    <property type="match status" value="1"/>
</dbReference>
<dbReference type="STRING" id="268475.A0A0V1GW72"/>
<dbReference type="PANTHER" id="PTHR47272">
    <property type="entry name" value="DDE_TNP_1_7 DOMAIN-CONTAINING PROTEIN"/>
    <property type="match status" value="1"/>
</dbReference>
<dbReference type="Proteomes" id="UP000055024">
    <property type="component" value="Unassembled WGS sequence"/>
</dbReference>
<keyword evidence="3" id="KW-1185">Reference proteome</keyword>
<feature type="domain" description="PiggyBac transposable element-derived protein" evidence="1">
    <location>
        <begin position="324"/>
        <end position="381"/>
    </location>
</feature>